<feature type="region of interest" description="Disordered" evidence="8">
    <location>
        <begin position="521"/>
        <end position="577"/>
    </location>
</feature>
<keyword evidence="4" id="KW-0800">Toxin</keyword>
<dbReference type="RefSeq" id="WP_073194072.1">
    <property type="nucleotide sequence ID" value="NZ_FRBN01000001.1"/>
</dbReference>
<feature type="region of interest" description="Disordered" evidence="8">
    <location>
        <begin position="343"/>
        <end position="380"/>
    </location>
</feature>
<protein>
    <submittedName>
        <fullName evidence="10">Ca2+-binding protein, RTX toxin-related</fullName>
    </submittedName>
</protein>
<dbReference type="Proteomes" id="UP000184191">
    <property type="component" value="Unassembled WGS sequence"/>
</dbReference>
<accession>A0A1M6VBK1</accession>
<dbReference type="GO" id="GO:0005576">
    <property type="term" value="C:extracellular region"/>
    <property type="evidence" value="ECO:0007669"/>
    <property type="project" value="UniProtKB-SubCell"/>
</dbReference>
<name>A0A1M6VBK1_9RHOB</name>
<keyword evidence="6" id="KW-0843">Virulence</keyword>
<dbReference type="Gene3D" id="2.170.16.10">
    <property type="entry name" value="Hedgehog/Intein (Hint) domain"/>
    <property type="match status" value="1"/>
</dbReference>
<evidence type="ECO:0000256" key="5">
    <source>
        <dbReference type="ARBA" id="ARBA00022737"/>
    </source>
</evidence>
<dbReference type="PRINTS" id="PR01488">
    <property type="entry name" value="RTXTOXINA"/>
</dbReference>
<dbReference type="Gene3D" id="2.60.40.3440">
    <property type="match status" value="1"/>
</dbReference>
<dbReference type="PANTHER" id="PTHR38340">
    <property type="entry name" value="S-LAYER PROTEIN"/>
    <property type="match status" value="1"/>
</dbReference>
<dbReference type="AlphaFoldDB" id="A0A1M6VBK1"/>
<reference evidence="11" key="1">
    <citation type="submission" date="2016-11" db="EMBL/GenBank/DDBJ databases">
        <authorList>
            <person name="Varghese N."/>
            <person name="Submissions S."/>
        </authorList>
    </citation>
    <scope>NUCLEOTIDE SEQUENCE [LARGE SCALE GENOMIC DNA]</scope>
    <source>
        <strain evidence="11">DSM 29327</strain>
    </source>
</reference>
<evidence type="ECO:0000313" key="11">
    <source>
        <dbReference type="Proteomes" id="UP000184191"/>
    </source>
</evidence>
<dbReference type="InterPro" id="IPR018511">
    <property type="entry name" value="Hemolysin-typ_Ca-bd_CS"/>
</dbReference>
<keyword evidence="11" id="KW-1185">Reference proteome</keyword>
<evidence type="ECO:0000256" key="7">
    <source>
        <dbReference type="ARBA" id="ARBA00023136"/>
    </source>
</evidence>
<evidence type="ECO:0000313" key="10">
    <source>
        <dbReference type="EMBL" id="SHK78883.1"/>
    </source>
</evidence>
<feature type="region of interest" description="Disordered" evidence="8">
    <location>
        <begin position="26"/>
        <end position="116"/>
    </location>
</feature>
<proteinExistence type="predicted"/>
<dbReference type="GO" id="GO:0016020">
    <property type="term" value="C:membrane"/>
    <property type="evidence" value="ECO:0007669"/>
    <property type="project" value="UniProtKB-SubCell"/>
</dbReference>
<feature type="region of interest" description="Disordered" evidence="8">
    <location>
        <begin position="134"/>
        <end position="161"/>
    </location>
</feature>
<feature type="region of interest" description="Disordered" evidence="8">
    <location>
        <begin position="615"/>
        <end position="639"/>
    </location>
</feature>
<evidence type="ECO:0000256" key="1">
    <source>
        <dbReference type="ARBA" id="ARBA00004370"/>
    </source>
</evidence>
<dbReference type="Gene3D" id="2.150.10.10">
    <property type="entry name" value="Serralysin-like metalloprotease, C-terminal"/>
    <property type="match status" value="5"/>
</dbReference>
<dbReference type="InterPro" id="IPR011049">
    <property type="entry name" value="Serralysin-like_metalloprot_C"/>
</dbReference>
<dbReference type="PROSITE" id="PS00330">
    <property type="entry name" value="HEMOLYSIN_CALCIUM"/>
    <property type="match status" value="5"/>
</dbReference>
<dbReference type="InterPro" id="IPR050557">
    <property type="entry name" value="RTX_toxin/Mannuronan_C5-epim"/>
</dbReference>
<feature type="domain" description="Hedgehog/Intein (Hint)" evidence="9">
    <location>
        <begin position="959"/>
        <end position="1104"/>
    </location>
</feature>
<feature type="region of interest" description="Disordered" evidence="8">
    <location>
        <begin position="718"/>
        <end position="869"/>
    </location>
</feature>
<dbReference type="InterPro" id="IPR028992">
    <property type="entry name" value="Hedgehog/Intein_dom"/>
</dbReference>
<sequence length="1152" mass="117482">MPINKVEGDNAANPIDLGYITDVEGDQIDNNDAADGSNDDVVDGFGGDDTILSEDGNDTVYAGSGSDSVDGGIGNDVIFGDSSSPDAGGRESFEWDLAPDPDDAAPIESGDPITGFTQNTGTVDVTFSQLAATGPSTTDFAANPQTVDGIDTDGTPADPNSSLAVDLDSERTFTDIKLEFSGGVENISFRINDLDGDENIRVFAFDEFDNLVPVSLTPGAGVIAPGSDVAEGTHSSATLADDDADNSVLVDIPGPAVSLVIRYAESGPDSDGINVTDVYFDAPGGAIDTGVPGDDTLLGGDGDDSLFGEEGDDVLTGGAGADSIEGGDDQDLIIGGTAGDVADGGSTGVDNDTLDLSGSGPLRVAEETTDPDGNSTSGRIEFLDGDGAVTGEMTFREIENLILPENNPPVTVDDTAVTDEDTSVDIPVLANDSDPDGDTLRVDSVGPAGNGTTAINPDGTVAYTPNAGFSGTDTFEYTVTDDNGGTDTATVTVIVGDTPPTRDGIVDGTPGDDLIDTDYTGDPDGDLVDAGDAILPGAAPDDDSIRAGDGDDTVLAGRGDDQVDAGDGSDSVFGGVGDDLIDTSAPLSSAPLPDLGFPPLVPVDGDPENDRDFVSGGDGNDTITTGDDADTITGGAGDDVIDGGIDADVIDGDDGNDTIVGSEGSDTIRAGEGDDLVYGGLDPRFPDELNIPDATDPVTNNGQDLIFGQGGNDTIFGQDDDDTIFGGTGDDVIDGGIDNDVIEGGDGDDSLDGNNGDDSLSGGDGDDSLRGQAGNDTLDGGDGDDVLAGGDGDDTISGGAGDDNIRGQSGSNLIAGGDGDDTINSGFGDDTVTGGAGDDSISGQTGDDLLSGGVGDDTVEGGNGDDTISGGEGADLLLGRADADVFIDVGAGDTVDGGTGVTSGEDFDTLDLTGLGPFRVVDETVDPDRDSSSGTVEFLDGDGVVTGALEFREIENLIPCFTPGTVIATPRGEKLVEELQVGDRIITRDNGLQEIRWIGHRALGGQDLIKSPHLRPVLIRAGALGQGLPERDMLVSPQHRILLNNERAALYFEEREVLAAAKHLTGLDGVDTVESSGTTYIHFMFDQHEVVLSNGAWTESFQPGEQVLDGMGSAQRDEIYDLFPELRDVKGLEAYQSARRSLKRHEARLLVK</sequence>
<dbReference type="GO" id="GO:0090729">
    <property type="term" value="F:toxin activity"/>
    <property type="evidence" value="ECO:0007669"/>
    <property type="project" value="UniProtKB-KW"/>
</dbReference>
<dbReference type="InterPro" id="IPR036844">
    <property type="entry name" value="Hint_dom_sf"/>
</dbReference>
<evidence type="ECO:0000256" key="4">
    <source>
        <dbReference type="ARBA" id="ARBA00022656"/>
    </source>
</evidence>
<feature type="compositionally biased region" description="Acidic residues" evidence="8">
    <location>
        <begin position="740"/>
        <end position="751"/>
    </location>
</feature>
<dbReference type="PANTHER" id="PTHR38340:SF1">
    <property type="entry name" value="S-LAYER PROTEIN"/>
    <property type="match status" value="1"/>
</dbReference>
<gene>
    <name evidence="10" type="ORF">SAMN05444414_101219</name>
</gene>
<evidence type="ECO:0000256" key="3">
    <source>
        <dbReference type="ARBA" id="ARBA00022525"/>
    </source>
</evidence>
<evidence type="ECO:0000256" key="6">
    <source>
        <dbReference type="ARBA" id="ARBA00023026"/>
    </source>
</evidence>
<dbReference type="SUPFAM" id="SSF51120">
    <property type="entry name" value="beta-Roll"/>
    <property type="match status" value="4"/>
</dbReference>
<feature type="compositionally biased region" description="Low complexity" evidence="8">
    <location>
        <begin position="752"/>
        <end position="761"/>
    </location>
</feature>
<evidence type="ECO:0000259" key="9">
    <source>
        <dbReference type="Pfam" id="PF13403"/>
    </source>
</evidence>
<keyword evidence="3" id="KW-0964">Secreted</keyword>
<dbReference type="PRINTS" id="PR00313">
    <property type="entry name" value="CABNDNGRPT"/>
</dbReference>
<dbReference type="Pfam" id="PF00353">
    <property type="entry name" value="HemolysinCabind"/>
    <property type="match status" value="9"/>
</dbReference>
<dbReference type="Pfam" id="PF17963">
    <property type="entry name" value="Big_9"/>
    <property type="match status" value="1"/>
</dbReference>
<evidence type="ECO:0000256" key="8">
    <source>
        <dbReference type="SAM" id="MobiDB-lite"/>
    </source>
</evidence>
<dbReference type="EMBL" id="FRBN01000001">
    <property type="protein sequence ID" value="SHK78883.1"/>
    <property type="molecule type" value="Genomic_DNA"/>
</dbReference>
<keyword evidence="7" id="KW-0472">Membrane</keyword>
<dbReference type="STRING" id="1054996.SAMN05444414_101219"/>
<dbReference type="InterPro" id="IPR001343">
    <property type="entry name" value="Hemolysn_Ca-bd"/>
</dbReference>
<evidence type="ECO:0000256" key="2">
    <source>
        <dbReference type="ARBA" id="ARBA00004613"/>
    </source>
</evidence>
<dbReference type="InterPro" id="IPR003995">
    <property type="entry name" value="RTX_toxin_determinant-A"/>
</dbReference>
<organism evidence="10 11">
    <name type="scientific">Roseovarius marisflavi</name>
    <dbReference type="NCBI Taxonomy" id="1054996"/>
    <lineage>
        <taxon>Bacteria</taxon>
        <taxon>Pseudomonadati</taxon>
        <taxon>Pseudomonadota</taxon>
        <taxon>Alphaproteobacteria</taxon>
        <taxon>Rhodobacterales</taxon>
        <taxon>Roseobacteraceae</taxon>
        <taxon>Roseovarius</taxon>
    </lineage>
</organism>
<feature type="compositionally biased region" description="Polar residues" evidence="8">
    <location>
        <begin position="134"/>
        <end position="146"/>
    </location>
</feature>
<dbReference type="GO" id="GO:0005509">
    <property type="term" value="F:calcium ion binding"/>
    <property type="evidence" value="ECO:0007669"/>
    <property type="project" value="InterPro"/>
</dbReference>
<comment type="subcellular location">
    <subcellularLocation>
        <location evidence="1">Membrane</location>
    </subcellularLocation>
    <subcellularLocation>
        <location evidence="2">Secreted</location>
    </subcellularLocation>
</comment>
<keyword evidence="5" id="KW-0677">Repeat</keyword>
<dbReference type="SUPFAM" id="SSF51294">
    <property type="entry name" value="Hedgehog/intein (Hint) domain"/>
    <property type="match status" value="1"/>
</dbReference>
<feature type="compositionally biased region" description="Low complexity" evidence="8">
    <location>
        <begin position="63"/>
        <end position="78"/>
    </location>
</feature>
<dbReference type="Pfam" id="PF13403">
    <property type="entry name" value="Hint_2"/>
    <property type="match status" value="1"/>
</dbReference>